<keyword evidence="5" id="KW-0574">Periplasm</keyword>
<evidence type="ECO:0000256" key="7">
    <source>
        <dbReference type="ARBA" id="ARBA00023284"/>
    </source>
</evidence>
<dbReference type="GO" id="GO:0016491">
    <property type="term" value="F:oxidoreductase activity"/>
    <property type="evidence" value="ECO:0007669"/>
    <property type="project" value="InterPro"/>
</dbReference>
<evidence type="ECO:0000256" key="1">
    <source>
        <dbReference type="ARBA" id="ARBA00004418"/>
    </source>
</evidence>
<dbReference type="SUPFAM" id="SSF52833">
    <property type="entry name" value="Thioredoxin-like"/>
    <property type="match status" value="1"/>
</dbReference>
<dbReference type="PANTHER" id="PTHR35891:SF3">
    <property type="entry name" value="THIOL:DISULFIDE INTERCHANGE PROTEIN DSBL"/>
    <property type="match status" value="1"/>
</dbReference>
<dbReference type="Proteomes" id="UP000545507">
    <property type="component" value="Unassembled WGS sequence"/>
</dbReference>
<dbReference type="AlphaFoldDB" id="A0A7Y8GSC8"/>
<comment type="caution">
    <text evidence="10">The sequence shown here is derived from an EMBL/GenBank/DDBJ whole genome shotgun (WGS) entry which is preliminary data.</text>
</comment>
<gene>
    <name evidence="10" type="ORF">F3K02_01565</name>
</gene>
<evidence type="ECO:0000256" key="5">
    <source>
        <dbReference type="ARBA" id="ARBA00022764"/>
    </source>
</evidence>
<accession>A0A7Y8GSC8</accession>
<evidence type="ECO:0000256" key="4">
    <source>
        <dbReference type="ARBA" id="ARBA00022729"/>
    </source>
</evidence>
<dbReference type="EMBL" id="VYGV01000001">
    <property type="protein sequence ID" value="NWF43942.1"/>
    <property type="molecule type" value="Genomic_DNA"/>
</dbReference>
<keyword evidence="4 8" id="KW-0732">Signal</keyword>
<dbReference type="InterPro" id="IPR050824">
    <property type="entry name" value="Thiol_disulfide_DsbA"/>
</dbReference>
<reference evidence="10 11" key="1">
    <citation type="submission" date="2019-09" db="EMBL/GenBank/DDBJ databases">
        <title>Hydrogenophaga aromatica sp. nov., isolated from a para-xylene-degrading enrichment culture.</title>
        <authorList>
            <person name="Tancsics A."/>
            <person name="Banerjee S."/>
        </authorList>
    </citation>
    <scope>NUCLEOTIDE SEQUENCE [LARGE SCALE GENOMIC DNA]</scope>
    <source>
        <strain evidence="10 11">D2P1</strain>
    </source>
</reference>
<sequence>MQRRDISRSLLAAGALAASGLGISPAWAQRVGFKEGKDYVRLSQPVPVSTPPGQVEVVEFFAYSCIHCFNFEPLLNAWIQKLPADVKMRRVPVAFTQAFVPMQRLYFALEAMGLVGTLHEKVFKAFHEERLPLTTAPAITAWVEKQGVDREKFIGFYNGSAVKMAEAATALQNAYDVEGTPALGVAGRFYIGGQGPRTMLIADSLIVEARKT</sequence>
<evidence type="ECO:0000313" key="10">
    <source>
        <dbReference type="EMBL" id="NWF43942.1"/>
    </source>
</evidence>
<evidence type="ECO:0000259" key="9">
    <source>
        <dbReference type="PROSITE" id="PS51352"/>
    </source>
</evidence>
<organism evidence="10 11">
    <name type="scientific">Hydrogenophaga aromaticivorans</name>
    <dbReference type="NCBI Taxonomy" id="2610898"/>
    <lineage>
        <taxon>Bacteria</taxon>
        <taxon>Pseudomonadati</taxon>
        <taxon>Pseudomonadota</taxon>
        <taxon>Betaproteobacteria</taxon>
        <taxon>Burkholderiales</taxon>
        <taxon>Comamonadaceae</taxon>
        <taxon>Hydrogenophaga</taxon>
    </lineage>
</organism>
<dbReference type="InterPro" id="IPR001853">
    <property type="entry name" value="DSBA-like_thioredoxin_dom"/>
</dbReference>
<dbReference type="RefSeq" id="WP_177132560.1">
    <property type="nucleotide sequence ID" value="NZ_VYGV01000001.1"/>
</dbReference>
<dbReference type="PANTHER" id="PTHR35891">
    <property type="entry name" value="THIOL:DISULFIDE INTERCHANGE PROTEIN DSBA"/>
    <property type="match status" value="1"/>
</dbReference>
<keyword evidence="6" id="KW-1015">Disulfide bond</keyword>
<evidence type="ECO:0000256" key="6">
    <source>
        <dbReference type="ARBA" id="ARBA00023157"/>
    </source>
</evidence>
<dbReference type="GO" id="GO:0042597">
    <property type="term" value="C:periplasmic space"/>
    <property type="evidence" value="ECO:0007669"/>
    <property type="project" value="UniProtKB-SubCell"/>
</dbReference>
<name>A0A7Y8GSC8_9BURK</name>
<dbReference type="InterPro" id="IPR036249">
    <property type="entry name" value="Thioredoxin-like_sf"/>
</dbReference>
<keyword evidence="7" id="KW-0676">Redox-active center</keyword>
<dbReference type="Gene3D" id="3.40.30.10">
    <property type="entry name" value="Glutaredoxin"/>
    <property type="match status" value="1"/>
</dbReference>
<keyword evidence="11" id="KW-1185">Reference proteome</keyword>
<evidence type="ECO:0000313" key="11">
    <source>
        <dbReference type="Proteomes" id="UP000545507"/>
    </source>
</evidence>
<dbReference type="Pfam" id="PF01323">
    <property type="entry name" value="DSBA"/>
    <property type="match status" value="1"/>
</dbReference>
<feature type="chain" id="PRO_5031459351" description="Thiol:disulfide interchange protein DsbA" evidence="8">
    <location>
        <begin position="29"/>
        <end position="212"/>
    </location>
</feature>
<evidence type="ECO:0000256" key="3">
    <source>
        <dbReference type="ARBA" id="ARBA00013831"/>
    </source>
</evidence>
<evidence type="ECO:0000256" key="8">
    <source>
        <dbReference type="SAM" id="SignalP"/>
    </source>
</evidence>
<dbReference type="CDD" id="cd03019">
    <property type="entry name" value="DsbA_DsbA"/>
    <property type="match status" value="1"/>
</dbReference>
<comment type="similarity">
    <text evidence="2">Belongs to the thioredoxin family. DsbA subfamily.</text>
</comment>
<evidence type="ECO:0000256" key="2">
    <source>
        <dbReference type="ARBA" id="ARBA00005791"/>
    </source>
</evidence>
<feature type="signal peptide" evidence="8">
    <location>
        <begin position="1"/>
        <end position="28"/>
    </location>
</feature>
<dbReference type="InterPro" id="IPR013766">
    <property type="entry name" value="Thioredoxin_domain"/>
</dbReference>
<dbReference type="InterPro" id="IPR023205">
    <property type="entry name" value="DsbA/DsbL"/>
</dbReference>
<comment type="subcellular location">
    <subcellularLocation>
        <location evidence="1">Periplasm</location>
    </subcellularLocation>
</comment>
<feature type="domain" description="Thioredoxin" evidence="9">
    <location>
        <begin position="17"/>
        <end position="176"/>
    </location>
</feature>
<dbReference type="PROSITE" id="PS51352">
    <property type="entry name" value="THIOREDOXIN_2"/>
    <property type="match status" value="1"/>
</dbReference>
<protein>
    <recommendedName>
        <fullName evidence="3">Thiol:disulfide interchange protein DsbA</fullName>
    </recommendedName>
</protein>
<proteinExistence type="inferred from homology"/>